<dbReference type="SUPFAM" id="SSF53850">
    <property type="entry name" value="Periplasmic binding protein-like II"/>
    <property type="match status" value="1"/>
</dbReference>
<dbReference type="PANTHER" id="PTHR30006:SF3">
    <property type="entry name" value="THIAMINE-BINDING PERIPLASMIC PROTEIN"/>
    <property type="match status" value="1"/>
</dbReference>
<dbReference type="CDD" id="cd13589">
    <property type="entry name" value="PBP2_polyamine_RpCGA009"/>
    <property type="match status" value="1"/>
</dbReference>
<accession>A0ABY8QR30</accession>
<evidence type="ECO:0000256" key="4">
    <source>
        <dbReference type="ARBA" id="ARBA00022764"/>
    </source>
</evidence>
<dbReference type="EMBL" id="CP090958">
    <property type="protein sequence ID" value="WGW11462.1"/>
    <property type="molecule type" value="Genomic_DNA"/>
</dbReference>
<name>A0ABY8QR30_9MICO</name>
<proteinExistence type="predicted"/>
<dbReference type="Gene3D" id="3.40.190.10">
    <property type="entry name" value="Periplasmic binding protein-like II"/>
    <property type="match status" value="2"/>
</dbReference>
<reference evidence="5 6" key="1">
    <citation type="submission" date="2023-05" db="EMBL/GenBank/DDBJ databases">
        <title>Lithophilousrod everest ZFBP1038 complete genpme.</title>
        <authorList>
            <person name="Tian M."/>
        </authorList>
    </citation>
    <scope>NUCLEOTIDE SEQUENCE [LARGE SCALE GENOMIC DNA]</scope>
    <source>
        <strain evidence="5 6">ZFBP1038</strain>
    </source>
</reference>
<evidence type="ECO:0000256" key="1">
    <source>
        <dbReference type="ARBA" id="ARBA00004418"/>
    </source>
</evidence>
<dbReference type="Proteomes" id="UP001209083">
    <property type="component" value="Chromosome"/>
</dbReference>
<organism evidence="5 6">
    <name type="scientific">Saxibacter everestensis</name>
    <dbReference type="NCBI Taxonomy" id="2909229"/>
    <lineage>
        <taxon>Bacteria</taxon>
        <taxon>Bacillati</taxon>
        <taxon>Actinomycetota</taxon>
        <taxon>Actinomycetes</taxon>
        <taxon>Micrococcales</taxon>
        <taxon>Brevibacteriaceae</taxon>
        <taxon>Saxibacter</taxon>
    </lineage>
</organism>
<keyword evidence="4" id="KW-0574">Periplasm</keyword>
<protein>
    <submittedName>
        <fullName evidence="5">ABC transporter substrate-binding protein</fullName>
    </submittedName>
</protein>
<keyword evidence="6" id="KW-1185">Reference proteome</keyword>
<evidence type="ECO:0000256" key="2">
    <source>
        <dbReference type="ARBA" id="ARBA00022448"/>
    </source>
</evidence>
<dbReference type="PANTHER" id="PTHR30006">
    <property type="entry name" value="THIAMINE-BINDING PERIPLASMIC PROTEIN-RELATED"/>
    <property type="match status" value="1"/>
</dbReference>
<sequence>MQGGAGNQTVDQKAFEKAPVGTVEEGALDGTTMTFTSWGGEFQKGQEEAFGTPFAEKSGAEVLFDGPTDVAKIKAQVDAGNVSWDVVNASPTMNTAHCDELFEPLDWNLIDTSKLPESTPKSKCYVPSLSYGYTFFYNADKYGDNPPKNWADFFDTKKFPGTRAVDGRPVPTAGTYEAALLADGVATDDLYPIDTDRALKKWTDIQDSLKYWSSGAEQTQMAQSGEADMVFGWSGRIYEANQSGANFKPVWDKAFIASDSFSIVKGSKNKVAAHAFINYALGADQQKKMAELTSYSPVNVDSKPVIPKEAEEFNVSSEAVAKVSIPQNSEYWGKNLDELGKAWSDWLS</sequence>
<keyword evidence="2" id="KW-0813">Transport</keyword>
<dbReference type="RefSeq" id="WP_349638252.1">
    <property type="nucleotide sequence ID" value="NZ_CP090958.1"/>
</dbReference>
<dbReference type="Pfam" id="PF13416">
    <property type="entry name" value="SBP_bac_8"/>
    <property type="match status" value="1"/>
</dbReference>
<comment type="subcellular location">
    <subcellularLocation>
        <location evidence="1">Periplasm</location>
    </subcellularLocation>
</comment>
<keyword evidence="3" id="KW-0732">Signal</keyword>
<dbReference type="InterPro" id="IPR006059">
    <property type="entry name" value="SBP"/>
</dbReference>
<evidence type="ECO:0000313" key="5">
    <source>
        <dbReference type="EMBL" id="WGW11462.1"/>
    </source>
</evidence>
<gene>
    <name evidence="5" type="ORF">LWF01_15415</name>
</gene>
<evidence type="ECO:0000313" key="6">
    <source>
        <dbReference type="Proteomes" id="UP001209083"/>
    </source>
</evidence>
<evidence type="ECO:0000256" key="3">
    <source>
        <dbReference type="ARBA" id="ARBA00022729"/>
    </source>
</evidence>